<dbReference type="Gene3D" id="3.40.50.1460">
    <property type="match status" value="1"/>
</dbReference>
<accession>A0A8H4J3S4</accession>
<keyword evidence="2" id="KW-1185">Reference proteome</keyword>
<organism evidence="1 2">
    <name type="scientific">Botryosphaeria dothidea</name>
    <dbReference type="NCBI Taxonomy" id="55169"/>
    <lineage>
        <taxon>Eukaryota</taxon>
        <taxon>Fungi</taxon>
        <taxon>Dikarya</taxon>
        <taxon>Ascomycota</taxon>
        <taxon>Pezizomycotina</taxon>
        <taxon>Dothideomycetes</taxon>
        <taxon>Dothideomycetes incertae sedis</taxon>
        <taxon>Botryosphaeriales</taxon>
        <taxon>Botryosphaeriaceae</taxon>
        <taxon>Botryosphaeria</taxon>
    </lineage>
</organism>
<dbReference type="AlphaFoldDB" id="A0A8H4J3S4"/>
<evidence type="ECO:0000313" key="1">
    <source>
        <dbReference type="EMBL" id="KAF4312241.1"/>
    </source>
</evidence>
<dbReference type="EMBL" id="WWBZ02000007">
    <property type="protein sequence ID" value="KAF4312241.1"/>
    <property type="molecule type" value="Genomic_DNA"/>
</dbReference>
<evidence type="ECO:0000313" key="2">
    <source>
        <dbReference type="Proteomes" id="UP000572817"/>
    </source>
</evidence>
<name>A0A8H4J3S4_9PEZI</name>
<sequence length="446" mass="50079">MDLPEGYAQVAVLIIKWDERIDELKCAEEVNELEALFRDDFHYETNIISLDEKSSPHHQLIHAMSGFLRKFDGPNNLLIIYYTGHAGYNKENGELEFSARTNSAAASNASWNVAETLFLKGTQADTLAILDTCYASNITKGAEYTGRAYQLLAASAYDRMTAGPGHKSFTNAMIESLRECLVENSQAPFSLWKLSTKINEKQYRRKNPCIPHDRLKKHDRQIFLAPLKENKGKREENRKVLSERTGVADLTLRFALGTTSLTRERIERLSKELPKACNAADVKLCSIDWVGFERRPVNFAAAVRAFSYARRWLRMTRGKKEDLPQKGSVANPTGIDNVRDPAHQEATSIRALVINALSLEPEADLEVCSLATNPVERSSRVATIVFQDVPPPLSGNPRNQWVVPLPNIDDDDGDARGSPRKPLVFDTHFAGFTPLQHADEEDCHIE</sequence>
<proteinExistence type="predicted"/>
<keyword evidence="1" id="KW-0238">DNA-binding</keyword>
<comment type="caution">
    <text evidence="1">The sequence shown here is derived from an EMBL/GenBank/DDBJ whole genome shotgun (WGS) entry which is preliminary data.</text>
</comment>
<keyword evidence="1" id="KW-0371">Homeobox</keyword>
<reference evidence="1" key="1">
    <citation type="submission" date="2020-04" db="EMBL/GenBank/DDBJ databases">
        <title>Genome Assembly and Annotation of Botryosphaeria dothidea sdau 11-99, a Latent Pathogen of Apple Fruit Ring Rot in China.</title>
        <authorList>
            <person name="Yu C."/>
            <person name="Diao Y."/>
            <person name="Lu Q."/>
            <person name="Zhao J."/>
            <person name="Cui S."/>
            <person name="Peng C."/>
            <person name="He B."/>
            <person name="Liu H."/>
        </authorList>
    </citation>
    <scope>NUCLEOTIDE SEQUENCE [LARGE SCALE GENOMIC DNA]</scope>
    <source>
        <strain evidence="1">Sdau11-99</strain>
    </source>
</reference>
<dbReference type="OrthoDB" id="4760831at2759"/>
<dbReference type="Proteomes" id="UP000572817">
    <property type="component" value="Unassembled WGS sequence"/>
</dbReference>
<dbReference type="GO" id="GO:0003677">
    <property type="term" value="F:DNA binding"/>
    <property type="evidence" value="ECO:0007669"/>
    <property type="project" value="UniProtKB-KW"/>
</dbReference>
<protein>
    <submittedName>
        <fullName evidence="1">Homeobox domain containing protein</fullName>
    </submittedName>
</protein>
<gene>
    <name evidence="1" type="ORF">GTA08_BOTSDO12178</name>
</gene>